<sequence length="788" mass="88253">MDGKDLSESDREGVSPVVGTILIIGITVIAVGGVAYFVMSYKPPKPGPLASLEFKGAKVGAKNFSINHRGGDLLAVNDLTLRINGKDRTGGITSTGTFEAGTSIKVSINPELNYGDRIALVHEPSGAVIAKKTVKEVLPGGGEEEVTPGWKAVEEWTGSVSAPSGWSLIESWSGQVGTLSGWQLIESWSGTIVMGNQPPSLENLVSENITRTSADLAVDVSDLEGDDLSWVAFLDDSDGSVIENYNSGSYSEPQTFTYTWTNLSENTDYAWYSQSADNDGNVGISSVASFTTDPNYKVEYENMESSLWPWIGEYYGRLEVDALDRNGDSIEWLAFIVNGEVVENNSKTQEEPHHYTYENQFDTNTTYHWKVQAKDSFGEVSTSETETFTTGGGCPYLYGWNGDSYKLINATMPQPILKRYETTSYQEAGILKSRDGYYDLNLFQKLPEKAWINNLSLKAVDHPKGTEVLTDQTCRIYTIADPQPVTATDEEGRDITNLLENQDQKYWTSDLEGRNFENLDDLVDHVTLTLPERSNSRIKLIVRGRQTFLAELSLWSVYHYILGTPNFGYITGLLENDAPSSLGSAFDNAFGRFSSIRLQYWNGKEWIDFRRIGILKAFFERTVVPIDLSKIPGKRIRLSMSAGLYDIDQILVEYSQARTMISRTLEPVQAVKYGEEGSENVLKKVSKVDNRYAIIRQGEYIDYKFRQMDPPENGMTRTFVLPTGGYYYLTGPEVPENRIYNLPLAENLACNPYSFEAWILSRYAYPENYPYTEYFQMSTANPPFQTSR</sequence>
<dbReference type="EMBL" id="LHXJ01000012">
    <property type="protein sequence ID" value="KXA91329.1"/>
    <property type="molecule type" value="Genomic_DNA"/>
</dbReference>
<keyword evidence="1" id="KW-1133">Transmembrane helix</keyword>
<dbReference type="InterPro" id="IPR036116">
    <property type="entry name" value="FN3_sf"/>
</dbReference>
<dbReference type="AlphaFoldDB" id="A0A133UAY6"/>
<dbReference type="InterPro" id="IPR013373">
    <property type="entry name" value="Flagellin/pilin_N_arc"/>
</dbReference>
<name>A0A133UAY6_9EURY</name>
<dbReference type="NCBIfam" id="TIGR02537">
    <property type="entry name" value="arch_flag_Nterm"/>
    <property type="match status" value="1"/>
</dbReference>
<keyword evidence="4" id="KW-1185">Reference proteome</keyword>
<feature type="domain" description="Archaeal Type IV pilin N-terminal" evidence="2">
    <location>
        <begin position="12"/>
        <end position="87"/>
    </location>
</feature>
<evidence type="ECO:0000259" key="2">
    <source>
        <dbReference type="Pfam" id="PF07790"/>
    </source>
</evidence>
<comment type="caution">
    <text evidence="3">The sequence shown here is derived from an EMBL/GenBank/DDBJ whole genome shotgun (WGS) entry which is preliminary data.</text>
</comment>
<dbReference type="Proteomes" id="UP000070163">
    <property type="component" value="Unassembled WGS sequence"/>
</dbReference>
<keyword evidence="1" id="KW-0812">Transmembrane</keyword>
<keyword evidence="1" id="KW-0472">Membrane</keyword>
<accession>A0A133UAY6</accession>
<protein>
    <recommendedName>
        <fullName evidence="2">Archaeal Type IV pilin N-terminal domain-containing protein</fullName>
    </recommendedName>
</protein>
<gene>
    <name evidence="3" type="ORF">AKJ57_01600</name>
</gene>
<dbReference type="Gene3D" id="2.60.40.10">
    <property type="entry name" value="Immunoglobulins"/>
    <property type="match status" value="1"/>
</dbReference>
<dbReference type="SUPFAM" id="SSF49265">
    <property type="entry name" value="Fibronectin type III"/>
    <property type="match status" value="1"/>
</dbReference>
<organism evidence="3 4">
    <name type="scientific">candidate division MSBL1 archaeon SCGC-AAA259A05</name>
    <dbReference type="NCBI Taxonomy" id="1698259"/>
    <lineage>
        <taxon>Archaea</taxon>
        <taxon>Methanobacteriati</taxon>
        <taxon>Methanobacteriota</taxon>
        <taxon>candidate division MSBL1</taxon>
    </lineage>
</organism>
<dbReference type="InterPro" id="IPR012859">
    <property type="entry name" value="Pilin_N_archaeal"/>
</dbReference>
<dbReference type="InterPro" id="IPR013783">
    <property type="entry name" value="Ig-like_fold"/>
</dbReference>
<evidence type="ECO:0000256" key="1">
    <source>
        <dbReference type="SAM" id="Phobius"/>
    </source>
</evidence>
<feature type="transmembrane region" description="Helical" evidence="1">
    <location>
        <begin position="20"/>
        <end position="39"/>
    </location>
</feature>
<dbReference type="Pfam" id="PF07790">
    <property type="entry name" value="Pilin_N"/>
    <property type="match status" value="1"/>
</dbReference>
<proteinExistence type="predicted"/>
<evidence type="ECO:0000313" key="4">
    <source>
        <dbReference type="Proteomes" id="UP000070163"/>
    </source>
</evidence>
<reference evidence="3 4" key="1">
    <citation type="journal article" date="2016" name="Sci. Rep.">
        <title>Metabolic traits of an uncultured archaeal lineage -MSBL1- from brine pools of the Red Sea.</title>
        <authorList>
            <person name="Mwirichia R."/>
            <person name="Alam I."/>
            <person name="Rashid M."/>
            <person name="Vinu M."/>
            <person name="Ba-Alawi W."/>
            <person name="Anthony Kamau A."/>
            <person name="Kamanda Ngugi D."/>
            <person name="Goker M."/>
            <person name="Klenk H.P."/>
            <person name="Bajic V."/>
            <person name="Stingl U."/>
        </authorList>
    </citation>
    <scope>NUCLEOTIDE SEQUENCE [LARGE SCALE GENOMIC DNA]</scope>
    <source>
        <strain evidence="3">SCGC-AAA259A05</strain>
    </source>
</reference>
<evidence type="ECO:0000313" key="3">
    <source>
        <dbReference type="EMBL" id="KXA91329.1"/>
    </source>
</evidence>